<name>A0A5N3P4Q1_9HYPH</name>
<reference evidence="13 14" key="1">
    <citation type="journal article" date="2019" name="Microorganisms">
        <title>Genome Insights into the Novel Species Microvirga brassicacearum, a Rapeseed Endophyte with Biotechnological Potential.</title>
        <authorList>
            <person name="Jimenez-Gomez A."/>
            <person name="Saati-Santamaria Z."/>
            <person name="Igual J.M."/>
            <person name="Rivas R."/>
            <person name="Mateos P.F."/>
            <person name="Garcia-Fraile P."/>
        </authorList>
    </citation>
    <scope>NUCLEOTIDE SEQUENCE [LARGE SCALE GENOMIC DNA]</scope>
    <source>
        <strain evidence="13 14">CDVBN77</strain>
    </source>
</reference>
<dbReference type="HAMAP" id="MF_00530">
    <property type="entry name" value="ATP_synth_epsil_bac"/>
    <property type="match status" value="1"/>
</dbReference>
<evidence type="ECO:0000256" key="5">
    <source>
        <dbReference type="ARBA" id="ARBA00022781"/>
    </source>
</evidence>
<evidence type="ECO:0000256" key="3">
    <source>
        <dbReference type="ARBA" id="ARBA00005712"/>
    </source>
</evidence>
<protein>
    <recommendedName>
        <fullName evidence="10">ATP synthase epsilon chain</fullName>
    </recommendedName>
    <alternativeName>
        <fullName evidence="10">ATP synthase F1 sector epsilon subunit</fullName>
    </alternativeName>
    <alternativeName>
        <fullName evidence="10">F-ATPase epsilon subunit</fullName>
    </alternativeName>
</protein>
<dbReference type="EMBL" id="VCMV01000063">
    <property type="protein sequence ID" value="KAB0264702.1"/>
    <property type="molecule type" value="Genomic_DNA"/>
</dbReference>
<comment type="subunit">
    <text evidence="10 11">F-type ATPases have 2 components, CF(1) - the catalytic core - and CF(0) - the membrane proton channel. CF(1) has five subunits: alpha(3), beta(3), gamma(1), delta(1), epsilon(1). CF(0) has three main subunits: a, b and c.</text>
</comment>
<dbReference type="GO" id="GO:0005524">
    <property type="term" value="F:ATP binding"/>
    <property type="evidence" value="ECO:0007669"/>
    <property type="project" value="UniProtKB-UniRule"/>
</dbReference>
<dbReference type="GO" id="GO:0005886">
    <property type="term" value="C:plasma membrane"/>
    <property type="evidence" value="ECO:0007669"/>
    <property type="project" value="UniProtKB-SubCell"/>
</dbReference>
<dbReference type="AlphaFoldDB" id="A0A5N3P4Q1"/>
<dbReference type="OrthoDB" id="9799969at2"/>
<keyword evidence="8 10" id="KW-0139">CF(1)</keyword>
<keyword evidence="14" id="KW-1185">Reference proteome</keyword>
<dbReference type="PANTHER" id="PTHR13822">
    <property type="entry name" value="ATP SYNTHASE DELTA/EPSILON CHAIN"/>
    <property type="match status" value="1"/>
</dbReference>
<sequence>MAATFNFELVSPERVLFSGAVDAVILPASEGEMTVLAGHAPTMTTLKTGFLMITDTPGNGKRVLVRGGFADINQNGLTVLAERALPAEELTQEILDKEILHAQMVYDATNDPIAKHAAYAAVVQLEDAKVALNY</sequence>
<keyword evidence="7 10" id="KW-0472">Membrane</keyword>
<dbReference type="InterPro" id="IPR020546">
    <property type="entry name" value="ATP_synth_F1_dsu/esu_N"/>
</dbReference>
<dbReference type="InterPro" id="IPR036771">
    <property type="entry name" value="ATPsynth_dsu/esu_N"/>
</dbReference>
<evidence type="ECO:0000259" key="12">
    <source>
        <dbReference type="Pfam" id="PF02823"/>
    </source>
</evidence>
<dbReference type="GO" id="GO:0045259">
    <property type="term" value="C:proton-transporting ATP synthase complex"/>
    <property type="evidence" value="ECO:0007669"/>
    <property type="project" value="UniProtKB-KW"/>
</dbReference>
<evidence type="ECO:0000256" key="7">
    <source>
        <dbReference type="ARBA" id="ARBA00023136"/>
    </source>
</evidence>
<evidence type="ECO:0000256" key="8">
    <source>
        <dbReference type="ARBA" id="ARBA00023196"/>
    </source>
</evidence>
<keyword evidence="9 10" id="KW-0066">ATP synthesis</keyword>
<proteinExistence type="inferred from homology"/>
<evidence type="ECO:0000256" key="4">
    <source>
        <dbReference type="ARBA" id="ARBA00022448"/>
    </source>
</evidence>
<dbReference type="GO" id="GO:0012505">
    <property type="term" value="C:endomembrane system"/>
    <property type="evidence" value="ECO:0007669"/>
    <property type="project" value="UniProtKB-SubCell"/>
</dbReference>
<comment type="caution">
    <text evidence="13">The sequence shown here is derived from an EMBL/GenBank/DDBJ whole genome shotgun (WGS) entry which is preliminary data.</text>
</comment>
<keyword evidence="6 10" id="KW-0406">Ion transport</keyword>
<evidence type="ECO:0000256" key="11">
    <source>
        <dbReference type="RuleBase" id="RU003656"/>
    </source>
</evidence>
<keyword evidence="10" id="KW-1003">Cell membrane</keyword>
<keyword evidence="4 10" id="KW-0813">Transport</keyword>
<dbReference type="Pfam" id="PF02823">
    <property type="entry name" value="ATP-synt_DE_N"/>
    <property type="match status" value="1"/>
</dbReference>
<organism evidence="13 14">
    <name type="scientific">Microvirga brassicacearum</name>
    <dbReference type="NCBI Taxonomy" id="2580413"/>
    <lineage>
        <taxon>Bacteria</taxon>
        <taxon>Pseudomonadati</taxon>
        <taxon>Pseudomonadota</taxon>
        <taxon>Alphaproteobacteria</taxon>
        <taxon>Hyphomicrobiales</taxon>
        <taxon>Methylobacteriaceae</taxon>
        <taxon>Microvirga</taxon>
    </lineage>
</organism>
<dbReference type="InterPro" id="IPR001469">
    <property type="entry name" value="ATP_synth_F1_dsu/esu"/>
</dbReference>
<comment type="function">
    <text evidence="1 10">Produces ATP from ADP in the presence of a proton gradient across the membrane.</text>
</comment>
<evidence type="ECO:0000256" key="1">
    <source>
        <dbReference type="ARBA" id="ARBA00003543"/>
    </source>
</evidence>
<dbReference type="Proteomes" id="UP000325684">
    <property type="component" value="Unassembled WGS sequence"/>
</dbReference>
<dbReference type="PANTHER" id="PTHR13822:SF10">
    <property type="entry name" value="ATP SYNTHASE EPSILON CHAIN, CHLOROPLASTIC"/>
    <property type="match status" value="1"/>
</dbReference>
<dbReference type="GO" id="GO:0046933">
    <property type="term" value="F:proton-transporting ATP synthase activity, rotational mechanism"/>
    <property type="evidence" value="ECO:0007669"/>
    <property type="project" value="UniProtKB-UniRule"/>
</dbReference>
<accession>A0A5N3P4Q1</accession>
<comment type="similarity">
    <text evidence="3 10 11">Belongs to the ATPase epsilon chain family.</text>
</comment>
<comment type="subcellular location">
    <subcellularLocation>
        <location evidence="10">Cell membrane</location>
        <topology evidence="10">Peripheral membrane protein</topology>
    </subcellularLocation>
    <subcellularLocation>
        <location evidence="2">Endomembrane system</location>
        <topology evidence="2">Peripheral membrane protein</topology>
    </subcellularLocation>
</comment>
<evidence type="ECO:0000256" key="10">
    <source>
        <dbReference type="HAMAP-Rule" id="MF_00530"/>
    </source>
</evidence>
<evidence type="ECO:0000256" key="6">
    <source>
        <dbReference type="ARBA" id="ARBA00023065"/>
    </source>
</evidence>
<evidence type="ECO:0000256" key="9">
    <source>
        <dbReference type="ARBA" id="ARBA00023310"/>
    </source>
</evidence>
<dbReference type="NCBIfam" id="NF001851">
    <property type="entry name" value="PRK00571.2-4"/>
    <property type="match status" value="1"/>
</dbReference>
<dbReference type="NCBIfam" id="TIGR01216">
    <property type="entry name" value="ATP_synt_epsi"/>
    <property type="match status" value="1"/>
</dbReference>
<dbReference type="NCBIfam" id="NF011323">
    <property type="entry name" value="PRK14736.1"/>
    <property type="match status" value="1"/>
</dbReference>
<gene>
    <name evidence="10" type="primary">atpC</name>
    <name evidence="13" type="ORF">FEZ63_21875</name>
</gene>
<keyword evidence="5 10" id="KW-0375">Hydrogen ion transport</keyword>
<dbReference type="CDD" id="cd12152">
    <property type="entry name" value="F1-ATPase_delta"/>
    <property type="match status" value="1"/>
</dbReference>
<evidence type="ECO:0000313" key="13">
    <source>
        <dbReference type="EMBL" id="KAB0264702.1"/>
    </source>
</evidence>
<evidence type="ECO:0000256" key="2">
    <source>
        <dbReference type="ARBA" id="ARBA00004184"/>
    </source>
</evidence>
<dbReference type="RefSeq" id="WP_150948699.1">
    <property type="nucleotide sequence ID" value="NZ_VCMV01000063.1"/>
</dbReference>
<evidence type="ECO:0000313" key="14">
    <source>
        <dbReference type="Proteomes" id="UP000325684"/>
    </source>
</evidence>
<feature type="domain" description="ATP synthase F1 complex delta/epsilon subunit N-terminal" evidence="12">
    <location>
        <begin position="5"/>
        <end position="84"/>
    </location>
</feature>
<dbReference type="SUPFAM" id="SSF51344">
    <property type="entry name" value="Epsilon subunit of F1F0-ATP synthase N-terminal domain"/>
    <property type="match status" value="1"/>
</dbReference>
<dbReference type="Gene3D" id="2.60.15.10">
    <property type="entry name" value="F0F1 ATP synthase delta/epsilon subunit, N-terminal"/>
    <property type="match status" value="1"/>
</dbReference>